<keyword evidence="6 9" id="KW-0694">RNA-binding</keyword>
<dbReference type="GO" id="GO:0005737">
    <property type="term" value="C:cytoplasm"/>
    <property type="evidence" value="ECO:0007669"/>
    <property type="project" value="UniProtKB-SubCell"/>
</dbReference>
<feature type="active site" description="Nucleophile" evidence="9">
    <location>
        <position position="103"/>
    </location>
</feature>
<dbReference type="Gene3D" id="3.40.50.620">
    <property type="entry name" value="HUPs"/>
    <property type="match status" value="1"/>
</dbReference>
<protein>
    <recommendedName>
        <fullName evidence="9">tRNA-specific 2-thiouridylase MnmA</fullName>
        <ecNumber evidence="9">2.8.1.13</ecNumber>
    </recommendedName>
</protein>
<dbReference type="Gene3D" id="2.30.30.280">
    <property type="entry name" value="Adenine nucleotide alpha hydrolases-like domains"/>
    <property type="match status" value="1"/>
</dbReference>
<name>A0A1G2FZ90_9BACT</name>
<dbReference type="CDD" id="cd01998">
    <property type="entry name" value="MnmA_TRMU-like"/>
    <property type="match status" value="1"/>
</dbReference>
<evidence type="ECO:0000256" key="8">
    <source>
        <dbReference type="ARBA" id="ARBA00051542"/>
    </source>
</evidence>
<keyword evidence="5 9" id="KW-0067">ATP-binding</keyword>
<dbReference type="EMBL" id="MHNI01000012">
    <property type="protein sequence ID" value="OGZ42920.1"/>
    <property type="molecule type" value="Genomic_DNA"/>
</dbReference>
<dbReference type="Pfam" id="PF20258">
    <property type="entry name" value="tRNA_Me_trans_C"/>
    <property type="match status" value="1"/>
</dbReference>
<keyword evidence="4 9" id="KW-0547">Nucleotide-binding</keyword>
<feature type="domain" description="Rhodanese" evidence="10">
    <location>
        <begin position="16"/>
        <end position="55"/>
    </location>
</feature>
<keyword evidence="2 9" id="KW-0808">Transferase</keyword>
<feature type="active site" description="Cysteine persulfide intermediate" evidence="9">
    <location>
        <position position="206"/>
    </location>
</feature>
<evidence type="ECO:0000256" key="4">
    <source>
        <dbReference type="ARBA" id="ARBA00022741"/>
    </source>
</evidence>
<evidence type="ECO:0000259" key="10">
    <source>
        <dbReference type="PROSITE" id="PS50206"/>
    </source>
</evidence>
<dbReference type="InterPro" id="IPR023382">
    <property type="entry name" value="MnmA-like_central_sf"/>
</dbReference>
<comment type="subcellular location">
    <subcellularLocation>
        <location evidence="9">Cytoplasm</location>
    </subcellularLocation>
</comment>
<sequence>MLKKNSKKNRVFVAMSGGVDSSVAAALLQKEGYEVVGVFMKGWQAPNIECTWKEDRRDAMRAAATLGIPFLTFDFSHYFYENVVRYLLSEYGNNRTPNPDVMCNKAVKFGFFLKRARELGADYIATGHYVRLRQKMKSKNTKIKIRVLSTALDLNKDQSYFLWTLTQEQLQYCLFPIGTYHKSEVRKLARAFGLPNADKKDSQGVCFIGKLDMSDFLKQHIPERKGPVVTTGGDVVGQHKGLHLFTIGQRRGIGISGADPYYVAKKDPVTNTLIVADGTRDPLLYKNKFRVGGMHWIYGVAPKMPLKCLARIRYRQPLEEATVIGAGDDSYEVAFIKPQFAVAKGQSIVFYRNSNAARGCAEMLGGAVI</sequence>
<dbReference type="GO" id="GO:0000049">
    <property type="term" value="F:tRNA binding"/>
    <property type="evidence" value="ECO:0007669"/>
    <property type="project" value="UniProtKB-KW"/>
</dbReference>
<evidence type="ECO:0000256" key="9">
    <source>
        <dbReference type="HAMAP-Rule" id="MF_00144"/>
    </source>
</evidence>
<evidence type="ECO:0000256" key="3">
    <source>
        <dbReference type="ARBA" id="ARBA00022694"/>
    </source>
</evidence>
<feature type="binding site" evidence="9">
    <location>
        <position position="40"/>
    </location>
    <ligand>
        <name>ATP</name>
        <dbReference type="ChEBI" id="CHEBI:30616"/>
    </ligand>
</feature>
<evidence type="ECO:0000256" key="2">
    <source>
        <dbReference type="ARBA" id="ARBA00022679"/>
    </source>
</evidence>
<feature type="region of interest" description="Interaction with tRNA" evidence="9">
    <location>
        <begin position="313"/>
        <end position="314"/>
    </location>
</feature>
<accession>A0A1G2FZ90</accession>
<dbReference type="GO" id="GO:0002143">
    <property type="term" value="P:tRNA wobble position uridine thiolation"/>
    <property type="evidence" value="ECO:0007669"/>
    <property type="project" value="TreeGrafter"/>
</dbReference>
<dbReference type="Gene3D" id="2.40.30.10">
    <property type="entry name" value="Translation factors"/>
    <property type="match status" value="1"/>
</dbReference>
<evidence type="ECO:0000256" key="6">
    <source>
        <dbReference type="ARBA" id="ARBA00022884"/>
    </source>
</evidence>
<dbReference type="FunFam" id="3.40.50.620:FF:000115">
    <property type="entry name" value="tRNA-specific 2-thiouridylase MnmA"/>
    <property type="match status" value="1"/>
</dbReference>
<dbReference type="Pfam" id="PF03054">
    <property type="entry name" value="tRNA_Me_trans"/>
    <property type="match status" value="1"/>
</dbReference>
<dbReference type="NCBIfam" id="NF001138">
    <property type="entry name" value="PRK00143.1"/>
    <property type="match status" value="1"/>
</dbReference>
<comment type="function">
    <text evidence="9">Catalyzes the 2-thiolation of uridine at the wobble position (U34) of tRNA, leading to the formation of s(2)U34.</text>
</comment>
<dbReference type="PANTHER" id="PTHR11933">
    <property type="entry name" value="TRNA 5-METHYLAMINOMETHYL-2-THIOURIDYLATE -METHYLTRANSFERASE"/>
    <property type="match status" value="1"/>
</dbReference>
<dbReference type="InterPro" id="IPR001763">
    <property type="entry name" value="Rhodanese-like_dom"/>
</dbReference>
<gene>
    <name evidence="9" type="primary">mnmA</name>
    <name evidence="11" type="ORF">A2W41_02280</name>
</gene>
<dbReference type="EC" id="2.8.1.13" evidence="9"/>
<comment type="caution">
    <text evidence="9">Lacks conserved residue(s) required for the propagation of feature annotation.</text>
</comment>
<comment type="catalytic activity">
    <reaction evidence="8 9">
        <text>S-sulfanyl-L-cysteinyl-[protein] + uridine(34) in tRNA + AH2 + ATP = 2-thiouridine(34) in tRNA + L-cysteinyl-[protein] + A + AMP + diphosphate + H(+)</text>
        <dbReference type="Rhea" id="RHEA:47032"/>
        <dbReference type="Rhea" id="RHEA-COMP:10131"/>
        <dbReference type="Rhea" id="RHEA-COMP:11726"/>
        <dbReference type="Rhea" id="RHEA-COMP:11727"/>
        <dbReference type="Rhea" id="RHEA-COMP:11728"/>
        <dbReference type="ChEBI" id="CHEBI:13193"/>
        <dbReference type="ChEBI" id="CHEBI:15378"/>
        <dbReference type="ChEBI" id="CHEBI:17499"/>
        <dbReference type="ChEBI" id="CHEBI:29950"/>
        <dbReference type="ChEBI" id="CHEBI:30616"/>
        <dbReference type="ChEBI" id="CHEBI:33019"/>
        <dbReference type="ChEBI" id="CHEBI:61963"/>
        <dbReference type="ChEBI" id="CHEBI:65315"/>
        <dbReference type="ChEBI" id="CHEBI:87170"/>
        <dbReference type="ChEBI" id="CHEBI:456215"/>
        <dbReference type="EC" id="2.8.1.13"/>
    </reaction>
</comment>
<dbReference type="GO" id="GO:0103016">
    <property type="term" value="F:tRNA-uridine 2-sulfurtransferase activity"/>
    <property type="evidence" value="ECO:0007669"/>
    <property type="project" value="UniProtKB-EC"/>
</dbReference>
<feature type="region of interest" description="Interaction with tRNA" evidence="9">
    <location>
        <begin position="156"/>
        <end position="158"/>
    </location>
</feature>
<dbReference type="GO" id="GO:0005524">
    <property type="term" value="F:ATP binding"/>
    <property type="evidence" value="ECO:0007669"/>
    <property type="project" value="UniProtKB-KW"/>
</dbReference>
<reference evidence="11 12" key="1">
    <citation type="journal article" date="2016" name="Nat. Commun.">
        <title>Thousands of microbial genomes shed light on interconnected biogeochemical processes in an aquifer system.</title>
        <authorList>
            <person name="Anantharaman K."/>
            <person name="Brown C.T."/>
            <person name="Hug L.A."/>
            <person name="Sharon I."/>
            <person name="Castelle C.J."/>
            <person name="Probst A.J."/>
            <person name="Thomas B.C."/>
            <person name="Singh A."/>
            <person name="Wilkins M.J."/>
            <person name="Karaoz U."/>
            <person name="Brodie E.L."/>
            <person name="Williams K.H."/>
            <person name="Hubbard S.S."/>
            <person name="Banfield J.F."/>
        </authorList>
    </citation>
    <scope>NUCLEOTIDE SEQUENCE [LARGE SCALE GENOMIC DNA]</scope>
</reference>
<evidence type="ECO:0000313" key="11">
    <source>
        <dbReference type="EMBL" id="OGZ42920.1"/>
    </source>
</evidence>
<keyword evidence="3 9" id="KW-0819">tRNA processing</keyword>
<dbReference type="InterPro" id="IPR014729">
    <property type="entry name" value="Rossmann-like_a/b/a_fold"/>
</dbReference>
<keyword evidence="7" id="KW-1015">Disulfide bond</keyword>
<dbReference type="Proteomes" id="UP000176700">
    <property type="component" value="Unassembled WGS sequence"/>
</dbReference>
<feature type="binding site" evidence="9">
    <location>
        <position position="127"/>
    </location>
    <ligand>
        <name>ATP</name>
        <dbReference type="ChEBI" id="CHEBI:30616"/>
    </ligand>
</feature>
<evidence type="ECO:0000256" key="1">
    <source>
        <dbReference type="ARBA" id="ARBA00022555"/>
    </source>
</evidence>
<feature type="binding site" evidence="9">
    <location>
        <begin position="14"/>
        <end position="21"/>
    </location>
    <ligand>
        <name>ATP</name>
        <dbReference type="ChEBI" id="CHEBI:30616"/>
    </ligand>
</feature>
<dbReference type="AlphaFoldDB" id="A0A1G2FZ90"/>
<dbReference type="SUPFAM" id="SSF52402">
    <property type="entry name" value="Adenine nucleotide alpha hydrolases-like"/>
    <property type="match status" value="1"/>
</dbReference>
<keyword evidence="9" id="KW-0963">Cytoplasm</keyword>
<organism evidence="11 12">
    <name type="scientific">Candidatus Ryanbacteria bacterium RIFCSPHIGHO2_01_45_13</name>
    <dbReference type="NCBI Taxonomy" id="1802112"/>
    <lineage>
        <taxon>Bacteria</taxon>
        <taxon>Candidatus Ryaniibacteriota</taxon>
    </lineage>
</organism>
<comment type="similarity">
    <text evidence="9">Belongs to the MnmA/TRMU family.</text>
</comment>
<dbReference type="PROSITE" id="PS50206">
    <property type="entry name" value="RHODANESE_3"/>
    <property type="match status" value="1"/>
</dbReference>
<proteinExistence type="inferred from homology"/>
<dbReference type="PANTHER" id="PTHR11933:SF5">
    <property type="entry name" value="MITOCHONDRIAL TRNA-SPECIFIC 2-THIOURIDYLASE 1"/>
    <property type="match status" value="1"/>
</dbReference>
<dbReference type="InterPro" id="IPR004506">
    <property type="entry name" value="MnmA-like"/>
</dbReference>
<keyword evidence="1 9" id="KW-0820">tRNA-binding</keyword>
<feature type="site" description="Interaction with tRNA" evidence="9">
    <location>
        <position position="346"/>
    </location>
</feature>
<dbReference type="FunFam" id="2.30.30.280:FF:000001">
    <property type="entry name" value="tRNA-specific 2-thiouridylase MnmA"/>
    <property type="match status" value="1"/>
</dbReference>
<evidence type="ECO:0000256" key="7">
    <source>
        <dbReference type="ARBA" id="ARBA00023157"/>
    </source>
</evidence>
<dbReference type="HAMAP" id="MF_00144">
    <property type="entry name" value="tRNA_thiouridyl_MnmA"/>
    <property type="match status" value="1"/>
</dbReference>
<evidence type="ECO:0000256" key="5">
    <source>
        <dbReference type="ARBA" id="ARBA00022840"/>
    </source>
</evidence>
<dbReference type="InterPro" id="IPR046885">
    <property type="entry name" value="MnmA-like_C"/>
</dbReference>
<dbReference type="InterPro" id="IPR046884">
    <property type="entry name" value="MnmA-like_central"/>
</dbReference>
<feature type="region of interest" description="Interaction with target base in tRNA" evidence="9">
    <location>
        <begin position="98"/>
        <end position="100"/>
    </location>
</feature>
<comment type="caution">
    <text evidence="11">The sequence shown here is derived from an EMBL/GenBank/DDBJ whole genome shotgun (WGS) entry which is preliminary data.</text>
</comment>
<evidence type="ECO:0000313" key="12">
    <source>
        <dbReference type="Proteomes" id="UP000176700"/>
    </source>
</evidence>
<feature type="site" description="Interaction with tRNA" evidence="9">
    <location>
        <position position="128"/>
    </location>
</feature>
<dbReference type="NCBIfam" id="TIGR00420">
    <property type="entry name" value="trmU"/>
    <property type="match status" value="1"/>
</dbReference>
<dbReference type="Pfam" id="PF20259">
    <property type="entry name" value="tRNA_Me_trans_M"/>
    <property type="match status" value="1"/>
</dbReference>